<proteinExistence type="predicted"/>
<accession>D6GVV8</accession>
<dbReference type="Proteomes" id="UP000009376">
    <property type="component" value="Unassembled WGS sequence"/>
</dbReference>
<dbReference type="AlphaFoldDB" id="D6GVV8"/>
<evidence type="ECO:0000313" key="2">
    <source>
        <dbReference type="Proteomes" id="UP000009376"/>
    </source>
</evidence>
<gene>
    <name evidence="1" type="ORF">BJBARM5_0627</name>
</gene>
<sequence>MFGKKKRIEDILFKETTTEKKGEINITRYLANNDMTAVEYTLPEMGKIQNKVRVTMIKPQRFVTYLSTNMRFDPYNDRPQRF</sequence>
<dbReference type="EMBL" id="GG745557">
    <property type="protein sequence ID" value="EFD92669.1"/>
    <property type="molecule type" value="Genomic_DNA"/>
</dbReference>
<evidence type="ECO:0000313" key="1">
    <source>
        <dbReference type="EMBL" id="EFD92669.1"/>
    </source>
</evidence>
<protein>
    <submittedName>
        <fullName evidence="1">Uncharacterized protein</fullName>
    </submittedName>
</protein>
<name>D6GVV8_PARA5</name>
<organism evidence="1 2">
    <name type="scientific">Candidatus Parvarchaeum acidophilus ARMAN-5</name>
    <dbReference type="NCBI Taxonomy" id="662762"/>
    <lineage>
        <taxon>Archaea</taxon>
        <taxon>Candidatus Parvarchaeota</taxon>
        <taxon>Candidatus Parvarchaeum</taxon>
    </lineage>
</organism>
<reference evidence="1 2" key="1">
    <citation type="journal article" date="2010" name="Proc. Natl. Acad. Sci. U.S.A.">
        <title>Enigmatic, ultrasmall, uncultivated Archaea.</title>
        <authorList>
            <person name="Baker B.J."/>
            <person name="Comolli L.R."/>
            <person name="Dick G.J."/>
            <person name="Hauser L.J."/>
            <person name="Hyatt D."/>
            <person name="Dill B.D."/>
            <person name="Land M.L."/>
            <person name="Verberkmoes N.C."/>
            <person name="Hettich R.L."/>
            <person name="Banfield J.F."/>
        </authorList>
    </citation>
    <scope>NUCLEOTIDE SEQUENCE [LARGE SCALE GENOMIC DNA]</scope>
</reference>